<evidence type="ECO:0000259" key="12">
    <source>
        <dbReference type="PROSITE" id="PS50157"/>
    </source>
</evidence>
<evidence type="ECO:0000313" key="13">
    <source>
        <dbReference type="EMBL" id="SGZ38401.1"/>
    </source>
</evidence>
<dbReference type="PROSITE" id="PS50157">
    <property type="entry name" value="ZINC_FINGER_C2H2_2"/>
    <property type="match status" value="1"/>
</dbReference>
<evidence type="ECO:0000256" key="6">
    <source>
        <dbReference type="ARBA" id="ARBA00023015"/>
    </source>
</evidence>
<evidence type="ECO:0000256" key="9">
    <source>
        <dbReference type="ARBA" id="ARBA00023242"/>
    </source>
</evidence>
<name>A0A1L0CJ76_9ASCO</name>
<reference evidence="14" key="1">
    <citation type="submission" date="2016-11" db="EMBL/GenBank/DDBJ databases">
        <authorList>
            <person name="Guldener U."/>
        </authorList>
    </citation>
    <scope>NUCLEOTIDE SEQUENCE [LARGE SCALE GENOMIC DNA]</scope>
</reference>
<sequence>MDNHIDKNKNINIPQIYVSPADSNTNKIKQTENIDDSKDNDFEQLINQVNLDNIEIPNNCLNFISNDGLNMNFPNEYQLNSSDSPHLNDNGISPINSNSSYNEAPEDDIQSFYSALEERFGLNDKSKNNVVEDFINNEIFGLNDQSNNNMQTSFLLPDINKIKSNSSGTKGNLLSISKVSSREGRRKSVSKSNRSRSATRSRSRSRSVTKSISDLSHRDDTGLIDAFSKVDLLEKDYNNLPLNVERSDIDYLSDISDNEIRSIFSEIDVDENPLDIEALMNDLNNNTPDASHIDDKEKKHVCKYCNFAFLRHHDLERHTSSHINRKNYPCKGYVFGELPPVAMLYLRNEQNLKENPSLFDLNELMKIINDVENQKSTTTWGCLRSFFRSDSLSRHLKSKTQMSCLKQAYEDFIQGNVYFHHRFLSLRKFIHRDILKKSNDENKIINSEKFIKADILIKDMDKNSLDNETWPISKEQFQKQYQNIYCKNLQKYIQREAKFKKMAEK</sequence>
<evidence type="ECO:0000256" key="4">
    <source>
        <dbReference type="ARBA" id="ARBA00022771"/>
    </source>
</evidence>
<dbReference type="InterPro" id="IPR050752">
    <property type="entry name" value="C2H2-ZF_domain"/>
</dbReference>
<dbReference type="PANTHER" id="PTHR24384">
    <property type="entry name" value="FINGER PUTATIVE TRANSCRIPTION FACTOR FAMILY-RELATED"/>
    <property type="match status" value="1"/>
</dbReference>
<protein>
    <recommendedName>
        <fullName evidence="12">C2H2-type domain-containing protein</fullName>
    </recommendedName>
</protein>
<evidence type="ECO:0000256" key="10">
    <source>
        <dbReference type="PROSITE-ProRule" id="PRU00042"/>
    </source>
</evidence>
<keyword evidence="4 10" id="KW-0863">Zinc-finger</keyword>
<evidence type="ECO:0000256" key="3">
    <source>
        <dbReference type="ARBA" id="ARBA00022737"/>
    </source>
</evidence>
<keyword evidence="5" id="KW-0862">Zinc</keyword>
<dbReference type="SUPFAM" id="SSF57667">
    <property type="entry name" value="beta-beta-alpha zinc fingers"/>
    <property type="match status" value="1"/>
</dbReference>
<evidence type="ECO:0000256" key="11">
    <source>
        <dbReference type="SAM" id="MobiDB-lite"/>
    </source>
</evidence>
<comment type="subcellular location">
    <subcellularLocation>
        <location evidence="1">Nucleus</location>
    </subcellularLocation>
</comment>
<proteinExistence type="predicted"/>
<keyword evidence="9" id="KW-0539">Nucleus</keyword>
<keyword evidence="3" id="KW-0677">Repeat</keyword>
<keyword evidence="6" id="KW-0805">Transcription regulation</keyword>
<evidence type="ECO:0000256" key="7">
    <source>
        <dbReference type="ARBA" id="ARBA00023125"/>
    </source>
</evidence>
<evidence type="ECO:0000256" key="2">
    <source>
        <dbReference type="ARBA" id="ARBA00022723"/>
    </source>
</evidence>
<dbReference type="PANTHER" id="PTHR24384:SF189">
    <property type="entry name" value="C2H2-TYPE DOMAIN-CONTAINING PROTEIN-RELATED"/>
    <property type="match status" value="1"/>
</dbReference>
<gene>
    <name evidence="13" type="ORF">HGUI_00601</name>
</gene>
<dbReference type="InterPro" id="IPR013087">
    <property type="entry name" value="Znf_C2H2_type"/>
</dbReference>
<dbReference type="GO" id="GO:0008270">
    <property type="term" value="F:zinc ion binding"/>
    <property type="evidence" value="ECO:0007669"/>
    <property type="project" value="UniProtKB-KW"/>
</dbReference>
<evidence type="ECO:0000256" key="1">
    <source>
        <dbReference type="ARBA" id="ARBA00004123"/>
    </source>
</evidence>
<keyword evidence="7" id="KW-0238">DNA-binding</keyword>
<keyword evidence="2" id="KW-0479">Metal-binding</keyword>
<organism evidence="13 14">
    <name type="scientific">Hanseniaspora guilliermondii</name>
    <dbReference type="NCBI Taxonomy" id="56406"/>
    <lineage>
        <taxon>Eukaryota</taxon>
        <taxon>Fungi</taxon>
        <taxon>Dikarya</taxon>
        <taxon>Ascomycota</taxon>
        <taxon>Saccharomycotina</taxon>
        <taxon>Saccharomycetes</taxon>
        <taxon>Saccharomycodales</taxon>
        <taxon>Saccharomycodaceae</taxon>
        <taxon>Hanseniaspora</taxon>
    </lineage>
</organism>
<dbReference type="GO" id="GO:0005634">
    <property type="term" value="C:nucleus"/>
    <property type="evidence" value="ECO:0007669"/>
    <property type="project" value="UniProtKB-SubCell"/>
</dbReference>
<dbReference type="OrthoDB" id="3973088at2759"/>
<feature type="domain" description="C2H2-type" evidence="12">
    <location>
        <begin position="300"/>
        <end position="327"/>
    </location>
</feature>
<keyword evidence="8" id="KW-0804">Transcription</keyword>
<feature type="region of interest" description="Disordered" evidence="11">
    <location>
        <begin position="178"/>
        <end position="213"/>
    </location>
</feature>
<dbReference type="InterPro" id="IPR036236">
    <property type="entry name" value="Znf_C2H2_sf"/>
</dbReference>
<dbReference type="GO" id="GO:0000978">
    <property type="term" value="F:RNA polymerase II cis-regulatory region sequence-specific DNA binding"/>
    <property type="evidence" value="ECO:0007669"/>
    <property type="project" value="TreeGrafter"/>
</dbReference>
<feature type="compositionally biased region" description="Basic residues" evidence="11">
    <location>
        <begin position="184"/>
        <end position="207"/>
    </location>
</feature>
<dbReference type="GO" id="GO:0000981">
    <property type="term" value="F:DNA-binding transcription factor activity, RNA polymerase II-specific"/>
    <property type="evidence" value="ECO:0007669"/>
    <property type="project" value="TreeGrafter"/>
</dbReference>
<dbReference type="Gene3D" id="3.30.160.60">
    <property type="entry name" value="Classic Zinc Finger"/>
    <property type="match status" value="1"/>
</dbReference>
<evidence type="ECO:0000256" key="8">
    <source>
        <dbReference type="ARBA" id="ARBA00023163"/>
    </source>
</evidence>
<accession>A0A1L0CJ76</accession>
<evidence type="ECO:0000313" key="14">
    <source>
        <dbReference type="Proteomes" id="UP000183365"/>
    </source>
</evidence>
<dbReference type="EMBL" id="FQNF01000007">
    <property type="protein sequence ID" value="SGZ38401.1"/>
    <property type="molecule type" value="Genomic_DNA"/>
</dbReference>
<dbReference type="AlphaFoldDB" id="A0A1L0CJ76"/>
<keyword evidence="14" id="KW-1185">Reference proteome</keyword>
<dbReference type="VEuPathDB" id="FungiDB:HGUI_00601"/>
<dbReference type="PROSITE" id="PS00028">
    <property type="entry name" value="ZINC_FINGER_C2H2_1"/>
    <property type="match status" value="1"/>
</dbReference>
<evidence type="ECO:0000256" key="5">
    <source>
        <dbReference type="ARBA" id="ARBA00022833"/>
    </source>
</evidence>
<dbReference type="Proteomes" id="UP000183365">
    <property type="component" value="Unassembled WGS sequence"/>
</dbReference>